<name>A0A4C1ZIJ6_EUMVA</name>
<protein>
    <submittedName>
        <fullName evidence="1">Uncharacterized protein</fullName>
    </submittedName>
</protein>
<dbReference type="Proteomes" id="UP000299102">
    <property type="component" value="Unassembled WGS sequence"/>
</dbReference>
<sequence length="139" mass="15780">MTPGSRERDEFKSRGSDPKMGALFFCDKQIRDSRGARFDKGLSAKTKRNIDHFMMTNSAIDLRWSATQFIAKHGKCVTSALSPTNASIELMLLHQIVCVMLNSSEICTRHSMFGRIGIFTMRRCHIDDDRGHMTTFTLC</sequence>
<evidence type="ECO:0000313" key="2">
    <source>
        <dbReference type="Proteomes" id="UP000299102"/>
    </source>
</evidence>
<accession>A0A4C1ZIJ6</accession>
<dbReference type="EMBL" id="BGZK01001947">
    <property type="protein sequence ID" value="GBP88651.1"/>
    <property type="molecule type" value="Genomic_DNA"/>
</dbReference>
<organism evidence="1 2">
    <name type="scientific">Eumeta variegata</name>
    <name type="common">Bagworm moth</name>
    <name type="synonym">Eumeta japonica</name>
    <dbReference type="NCBI Taxonomy" id="151549"/>
    <lineage>
        <taxon>Eukaryota</taxon>
        <taxon>Metazoa</taxon>
        <taxon>Ecdysozoa</taxon>
        <taxon>Arthropoda</taxon>
        <taxon>Hexapoda</taxon>
        <taxon>Insecta</taxon>
        <taxon>Pterygota</taxon>
        <taxon>Neoptera</taxon>
        <taxon>Endopterygota</taxon>
        <taxon>Lepidoptera</taxon>
        <taxon>Glossata</taxon>
        <taxon>Ditrysia</taxon>
        <taxon>Tineoidea</taxon>
        <taxon>Psychidae</taxon>
        <taxon>Oiketicinae</taxon>
        <taxon>Eumeta</taxon>
    </lineage>
</organism>
<dbReference type="AlphaFoldDB" id="A0A4C1ZIJ6"/>
<proteinExistence type="predicted"/>
<comment type="caution">
    <text evidence="1">The sequence shown here is derived from an EMBL/GenBank/DDBJ whole genome shotgun (WGS) entry which is preliminary data.</text>
</comment>
<reference evidence="1 2" key="1">
    <citation type="journal article" date="2019" name="Commun. Biol.">
        <title>The bagworm genome reveals a unique fibroin gene that provides high tensile strength.</title>
        <authorList>
            <person name="Kono N."/>
            <person name="Nakamura H."/>
            <person name="Ohtoshi R."/>
            <person name="Tomita M."/>
            <person name="Numata K."/>
            <person name="Arakawa K."/>
        </authorList>
    </citation>
    <scope>NUCLEOTIDE SEQUENCE [LARGE SCALE GENOMIC DNA]</scope>
</reference>
<keyword evidence="2" id="KW-1185">Reference proteome</keyword>
<gene>
    <name evidence="1" type="ORF">EVAR_103896_1</name>
</gene>
<evidence type="ECO:0000313" key="1">
    <source>
        <dbReference type="EMBL" id="GBP88651.1"/>
    </source>
</evidence>